<sequence>MSNDVDRKSDLAPDSHAVRLRSLLDAQRSDFLAAGTPPAATRRDRIDRLILLLTENADEFAEALNADFGNRPYAVNLLSEMAGILPDISATRRNVQKWMRPERIRAGALMGMPTVVEKKPLGVVGVIGPWNFPIGLVVQPAASAFAAGNRVMIKFSEVTSRTAELFAAKVTEYFDPTELTVVTGGADVGAAFSALPFDHLFFTGSPGVGALVAAAAGKNLVPVTLELGGKNPAVIAADADIAEMARRVMAARLANGGQICLCPDYAFVPRAHVDKFVDAAIEQGRLAASTEVETGMVSIVDDKNFDRVAALIDDARHLGATVRDTGTPLDRRRRRIPPTIVLGVTDQMRLAHEEVFGPVLSVLPYDELPQVCDYIAAQPSPLAAYWFGPQGPGLDQFRERTFSGGMSVNDFALHCAVMAAPFGGVGHSGSGAYHGKTGFDTFTHQRTVTTSKLPFSFARLITPPYPRALTRCLKAYLAWERRGANRRVAQRAKGRR</sequence>
<dbReference type="PANTHER" id="PTHR43570:SF16">
    <property type="entry name" value="ALDEHYDE DEHYDROGENASE TYPE III, ISOFORM Q"/>
    <property type="match status" value="1"/>
</dbReference>
<dbReference type="GO" id="GO:0004029">
    <property type="term" value="F:aldehyde dehydrogenase (NAD+) activity"/>
    <property type="evidence" value="ECO:0007669"/>
    <property type="project" value="TreeGrafter"/>
</dbReference>
<dbReference type="SUPFAM" id="SSF53720">
    <property type="entry name" value="ALDH-like"/>
    <property type="match status" value="1"/>
</dbReference>
<dbReference type="InterPro" id="IPR016163">
    <property type="entry name" value="Ald_DH_C"/>
</dbReference>
<dbReference type="PROSITE" id="PS00070">
    <property type="entry name" value="ALDEHYDE_DEHYDR_CYS"/>
    <property type="match status" value="1"/>
</dbReference>
<protein>
    <recommendedName>
        <fullName evidence="3">Aldehyde dehydrogenase</fullName>
    </recommendedName>
</protein>
<dbReference type="InterPro" id="IPR016162">
    <property type="entry name" value="Ald_DH_N"/>
</dbReference>
<evidence type="ECO:0000256" key="3">
    <source>
        <dbReference type="PIRNR" id="PIRNR036492"/>
    </source>
</evidence>
<feature type="active site" evidence="4">
    <location>
        <position position="260"/>
    </location>
</feature>
<evidence type="ECO:0000259" key="7">
    <source>
        <dbReference type="Pfam" id="PF00171"/>
    </source>
</evidence>
<dbReference type="Pfam" id="PF00171">
    <property type="entry name" value="Aldedh"/>
    <property type="match status" value="1"/>
</dbReference>
<gene>
    <name evidence="8" type="ORF">A5648_03905</name>
</gene>
<dbReference type="Gene3D" id="3.40.309.10">
    <property type="entry name" value="Aldehyde Dehydrogenase, Chain A, domain 2"/>
    <property type="match status" value="1"/>
</dbReference>
<dbReference type="Gene3D" id="3.40.605.10">
    <property type="entry name" value="Aldehyde Dehydrogenase, Chain A, domain 1"/>
    <property type="match status" value="1"/>
</dbReference>
<comment type="similarity">
    <text evidence="1 3 6">Belongs to the aldehyde dehydrogenase family.</text>
</comment>
<evidence type="ECO:0000256" key="4">
    <source>
        <dbReference type="PIRSR" id="PIRSR036492-1"/>
    </source>
</evidence>
<evidence type="ECO:0000256" key="6">
    <source>
        <dbReference type="RuleBase" id="RU003345"/>
    </source>
</evidence>
<dbReference type="PROSITE" id="PS00687">
    <property type="entry name" value="ALDEHYDE_DEHYDR_GLU"/>
    <property type="match status" value="1"/>
</dbReference>
<dbReference type="InterPro" id="IPR012394">
    <property type="entry name" value="Aldehyde_DH_NAD(P)"/>
</dbReference>
<dbReference type="AlphaFoldDB" id="A0A1A3TY03"/>
<organism evidence="8 9">
    <name type="scientific">Mycolicibacter sinensis (strain JDM601)</name>
    <name type="common">Mycobacterium sinense</name>
    <dbReference type="NCBI Taxonomy" id="875328"/>
    <lineage>
        <taxon>Bacteria</taxon>
        <taxon>Bacillati</taxon>
        <taxon>Actinomycetota</taxon>
        <taxon>Actinomycetes</taxon>
        <taxon>Mycobacteriales</taxon>
        <taxon>Mycobacteriaceae</taxon>
        <taxon>Mycolicibacter</taxon>
    </lineage>
</organism>
<proteinExistence type="inferred from homology"/>
<dbReference type="InterPro" id="IPR016161">
    <property type="entry name" value="Ald_DH/histidinol_DH"/>
</dbReference>
<dbReference type="GO" id="GO:0006081">
    <property type="term" value="P:aldehyde metabolic process"/>
    <property type="evidence" value="ECO:0007669"/>
    <property type="project" value="InterPro"/>
</dbReference>
<dbReference type="PANTHER" id="PTHR43570">
    <property type="entry name" value="ALDEHYDE DEHYDROGENASE"/>
    <property type="match status" value="1"/>
</dbReference>
<dbReference type="GO" id="GO:0005737">
    <property type="term" value="C:cytoplasm"/>
    <property type="evidence" value="ECO:0007669"/>
    <property type="project" value="TreeGrafter"/>
</dbReference>
<dbReference type="InterPro" id="IPR015590">
    <property type="entry name" value="Aldehyde_DH_dom"/>
</dbReference>
<reference evidence="9" key="1">
    <citation type="submission" date="2016-06" db="EMBL/GenBank/DDBJ databases">
        <authorList>
            <person name="Sutton G."/>
            <person name="Brinkac L."/>
            <person name="Sanka R."/>
            <person name="Adams M."/>
            <person name="Lau E."/>
            <person name="Garcia-Basteiro A."/>
            <person name="Lopez-Varela E."/>
            <person name="Palencia S."/>
        </authorList>
    </citation>
    <scope>NUCLEOTIDE SEQUENCE [LARGE SCALE GENOMIC DNA]</scope>
    <source>
        <strain evidence="9">1274684.2</strain>
    </source>
</reference>
<dbReference type="PIRSF" id="PIRSF036492">
    <property type="entry name" value="ALDH"/>
    <property type="match status" value="1"/>
</dbReference>
<evidence type="ECO:0000313" key="8">
    <source>
        <dbReference type="EMBL" id="OBK87515.1"/>
    </source>
</evidence>
<dbReference type="InterPro" id="IPR029510">
    <property type="entry name" value="Ald_DH_CS_GLU"/>
</dbReference>
<name>A0A1A3TY03_MYCSD</name>
<evidence type="ECO:0000256" key="1">
    <source>
        <dbReference type="ARBA" id="ARBA00009986"/>
    </source>
</evidence>
<feature type="domain" description="Aldehyde dehydrogenase" evidence="7">
    <location>
        <begin position="22"/>
        <end position="448"/>
    </location>
</feature>
<accession>A0A1A3TY03</accession>
<keyword evidence="2 3" id="KW-0560">Oxidoreductase</keyword>
<dbReference type="EMBL" id="LZMF01000073">
    <property type="protein sequence ID" value="OBK87515.1"/>
    <property type="molecule type" value="Genomic_DNA"/>
</dbReference>
<evidence type="ECO:0000256" key="2">
    <source>
        <dbReference type="ARBA" id="ARBA00023002"/>
    </source>
</evidence>
<dbReference type="InterPro" id="IPR016160">
    <property type="entry name" value="Ald_DH_CS_CYS"/>
</dbReference>
<evidence type="ECO:0000256" key="5">
    <source>
        <dbReference type="PROSITE-ProRule" id="PRU10007"/>
    </source>
</evidence>
<evidence type="ECO:0000313" key="9">
    <source>
        <dbReference type="Proteomes" id="UP000093759"/>
    </source>
</evidence>
<dbReference type="Proteomes" id="UP000093759">
    <property type="component" value="Unassembled WGS sequence"/>
</dbReference>
<feature type="active site" evidence="4 5">
    <location>
        <position position="226"/>
    </location>
</feature>
<comment type="caution">
    <text evidence="8">The sequence shown here is derived from an EMBL/GenBank/DDBJ whole genome shotgun (WGS) entry which is preliminary data.</text>
</comment>